<dbReference type="InterPro" id="IPR002068">
    <property type="entry name" value="A-crystallin/Hsp20_dom"/>
</dbReference>
<feature type="region of interest" description="Disordered" evidence="3">
    <location>
        <begin position="54"/>
        <end position="99"/>
    </location>
</feature>
<feature type="compositionally biased region" description="Basic and acidic residues" evidence="3">
    <location>
        <begin position="351"/>
        <end position="360"/>
    </location>
</feature>
<feature type="transmembrane region" description="Helical" evidence="4">
    <location>
        <begin position="1487"/>
        <end position="1508"/>
    </location>
</feature>
<keyword evidence="4" id="KW-1133">Transmembrane helix</keyword>
<dbReference type="InterPro" id="IPR005162">
    <property type="entry name" value="Retrotrans_gag_dom"/>
</dbReference>
<evidence type="ECO:0000256" key="3">
    <source>
        <dbReference type="SAM" id="MobiDB-lite"/>
    </source>
</evidence>
<proteinExistence type="inferred from homology"/>
<gene>
    <name evidence="6" type="ORF">ISN45_Aa02g009660</name>
</gene>
<feature type="region of interest" description="Disordered" evidence="3">
    <location>
        <begin position="938"/>
        <end position="991"/>
    </location>
</feature>
<name>A0A8T2BGM6_9BRAS</name>
<keyword evidence="4" id="KW-0812">Transmembrane</keyword>
<keyword evidence="7" id="KW-1185">Reference proteome</keyword>
<dbReference type="Proteomes" id="UP000694240">
    <property type="component" value="Chromosome 7"/>
</dbReference>
<comment type="similarity">
    <text evidence="1 2">Belongs to the small heat shock protein (HSP20) family.</text>
</comment>
<protein>
    <submittedName>
        <fullName evidence="6">Alpha crystallin/Hsp20 domain</fullName>
    </submittedName>
</protein>
<accession>A0A8T2BGM6</accession>
<feature type="region of interest" description="Disordered" evidence="3">
    <location>
        <begin position="348"/>
        <end position="384"/>
    </location>
</feature>
<feature type="compositionally biased region" description="Basic and acidic residues" evidence="3">
    <location>
        <begin position="607"/>
        <end position="618"/>
    </location>
</feature>
<evidence type="ECO:0000313" key="7">
    <source>
        <dbReference type="Proteomes" id="UP000694240"/>
    </source>
</evidence>
<organism evidence="6 7">
    <name type="scientific">Arabidopsis thaliana x Arabidopsis arenosa</name>
    <dbReference type="NCBI Taxonomy" id="1240361"/>
    <lineage>
        <taxon>Eukaryota</taxon>
        <taxon>Viridiplantae</taxon>
        <taxon>Streptophyta</taxon>
        <taxon>Embryophyta</taxon>
        <taxon>Tracheophyta</taxon>
        <taxon>Spermatophyta</taxon>
        <taxon>Magnoliopsida</taxon>
        <taxon>eudicotyledons</taxon>
        <taxon>Gunneridae</taxon>
        <taxon>Pentapetalae</taxon>
        <taxon>rosids</taxon>
        <taxon>malvids</taxon>
        <taxon>Brassicales</taxon>
        <taxon>Brassicaceae</taxon>
        <taxon>Camelineae</taxon>
        <taxon>Arabidopsis</taxon>
    </lineage>
</organism>
<feature type="region of interest" description="Disordered" evidence="3">
    <location>
        <begin position="439"/>
        <end position="466"/>
    </location>
</feature>
<reference evidence="6 7" key="1">
    <citation type="submission" date="2020-12" db="EMBL/GenBank/DDBJ databases">
        <title>Concerted genomic and epigenomic changes stabilize Arabidopsis allopolyploids.</title>
        <authorList>
            <person name="Chen Z."/>
        </authorList>
    </citation>
    <scope>NUCLEOTIDE SEQUENCE [LARGE SCALE GENOMIC DNA]</scope>
    <source>
        <strain evidence="6">Allo738</strain>
        <tissue evidence="6">Leaf</tissue>
    </source>
</reference>
<evidence type="ECO:0000259" key="5">
    <source>
        <dbReference type="PROSITE" id="PS01031"/>
    </source>
</evidence>
<dbReference type="InterPro" id="IPR013103">
    <property type="entry name" value="RVT_2"/>
</dbReference>
<keyword evidence="4" id="KW-0472">Membrane</keyword>
<dbReference type="Pfam" id="PF03732">
    <property type="entry name" value="Retrotrans_gag"/>
    <property type="match status" value="1"/>
</dbReference>
<dbReference type="PANTHER" id="PTHR33223">
    <property type="entry name" value="CCHC-TYPE DOMAIN-CONTAINING PROTEIN"/>
    <property type="match status" value="1"/>
</dbReference>
<evidence type="ECO:0000313" key="6">
    <source>
        <dbReference type="EMBL" id="KAG7585620.1"/>
    </source>
</evidence>
<dbReference type="CDD" id="cd06464">
    <property type="entry name" value="ACD_sHsps-like"/>
    <property type="match status" value="1"/>
</dbReference>
<evidence type="ECO:0000256" key="4">
    <source>
        <dbReference type="SAM" id="Phobius"/>
    </source>
</evidence>
<dbReference type="PANTHER" id="PTHR33223:SF8">
    <property type="entry name" value="OS04G0172440 PROTEIN"/>
    <property type="match status" value="1"/>
</dbReference>
<feature type="compositionally biased region" description="Basic and acidic residues" evidence="3">
    <location>
        <begin position="955"/>
        <end position="991"/>
    </location>
</feature>
<dbReference type="EMBL" id="JAEFBK010000007">
    <property type="protein sequence ID" value="KAG7585620.1"/>
    <property type="molecule type" value="Genomic_DNA"/>
</dbReference>
<dbReference type="PROSITE" id="PS01031">
    <property type="entry name" value="SHSP"/>
    <property type="match status" value="1"/>
</dbReference>
<comment type="caution">
    <text evidence="6">The sequence shown here is derived from an EMBL/GenBank/DDBJ whole genome shotgun (WGS) entry which is preliminary data.</text>
</comment>
<feature type="domain" description="SHSP" evidence="5">
    <location>
        <begin position="1343"/>
        <end position="1448"/>
    </location>
</feature>
<dbReference type="Pfam" id="PF07727">
    <property type="entry name" value="RVT_2"/>
    <property type="match status" value="1"/>
</dbReference>
<sequence length="1516" mass="170600">MADQQTLSNAIALLTQSTTDLTNQMGTLASANATFGERLNSIEQNATFGERLFQTPTQNRSGSTQTPPAGRPASTSNQTTVGDGSNPTGDENPQNQENPAIDEGLLMEDPDVILSDDFVKVRQELDEMKSKFHQATSSAPEIDRVIEETRRTPFTSRISNLRIKDSRKVKLPTYDGKGDPKNHLAAFQIAAGRIDLEPDEEDAGYCKLFSENLSGSALLWFTQLEPESIDGFKELSSAFLKQYSMFMEKATSDADLWNLTQGQNEQLRKYIAKFKEVIAKIPGVSHAAALSALRNRLWHESRFREEIIVNRPSTIQDALFRATNWMEAEEEKLSLAKKHRPAKLVVGNPTKKFEPKDQKRFGVNPATNAVGKPSPNKGRYNSPNTWVRDESAYCDIHRVNGHSTKDCSVLKKHLTELWAAGELANFNIEELLEYYHKEKEDSEASNPPEKKHKPNGPGTPNTPKKRIDVIMGGSKLCRDSIRSIKRHKKSAAIQTVVVFCSVPSRTSRRPSTIDAQRTIHRSHNRAIDPNHQSIRRTLRPSNSLIKLSFHRSDPSIDTTIRSFGRPDHLTRSVPSLRRSVRLIQPSFTFHRTVGSGGSMRISSVEAPRIRSDSGDTRRTAPPFRPTTSWGRMGVFPKHHIRSLHPSERLRLSDRNRSALSTLWPTVTVRSWVSTRSVHRARLSCRSAHLAELASPPAGLAHLAELASSSSSPSWISSDSFVRSFRLSLSFGRGSENPFRFRRYSPSRTPFPSNNFVVCLGPFSDCVGDCEVCWDDPERLGRPPLYKGRMGVFPKHHIRSLHPSERLRLSDRNRSTLSTLWPTLTGPPSWVSTRSVHRARLRCRSAHLAELASPPAGLAHLAELASSSSSPSWISSDSFVRSFRLSLSSFSPQKYLKTIECESYIHRDVVFDEEKGWKWSNVEDDSNFEISFGEFGNNGIREDIGSNETENNEEDNSGREEPTEKDASPVRNSEGDEREGHSPPKLRRSERETRKPGYLQDYVLLSEYESGRLLLVINEEPWDYNEAKESKEWRDACVEEITSIEKNRTWDLVELPLGAKPIGLKWVFKIKRNSDGSINKHKARLVAKGYVQRHGIDFDEVFAPVARIETICFIIALAASHGWEIHHLDVKTAFLHGELKEEVYVTQPDGFIIEGNENKVYKLNKALYGLKQAPRAWNTKLNTILLELKFEKCSKEPSLYQKVENGELLVVVVYVDDLLVTRSNLEVIFEFKKGMAGKFDMSDLGKLTYYLGIEGTRSYGLCFKRMEHKKLIGFSDSSHNVDENDEFMAATEAAKQALWLQELLGEITGKPCERVLILIDNKSAIALTKNPVFHGRINMEGGNTHFYDEIEPFCRWRRMEDIDILELHLPSGLKKEHLKIQINNSGVLTITGGCPVDQTKSIRLMKETKVAKNCKRNEIRAKFSKGVLYVTMPKTSPIAAGPSVALKGATSQTRDPKTVEDMRNVANCSSEFYSKFGSLKQRLWRKTVVEGVAAVVVVAAAVLGVVKAYQYFMASPA</sequence>
<feature type="compositionally biased region" description="Polar residues" evidence="3">
    <location>
        <begin position="54"/>
        <end position="98"/>
    </location>
</feature>
<dbReference type="Pfam" id="PF00011">
    <property type="entry name" value="HSP20"/>
    <property type="match status" value="1"/>
</dbReference>
<dbReference type="CDD" id="cd09272">
    <property type="entry name" value="RNase_HI_RT_Ty1"/>
    <property type="match status" value="1"/>
</dbReference>
<evidence type="ECO:0000256" key="2">
    <source>
        <dbReference type="RuleBase" id="RU003616"/>
    </source>
</evidence>
<evidence type="ECO:0000256" key="1">
    <source>
        <dbReference type="PROSITE-ProRule" id="PRU00285"/>
    </source>
</evidence>
<feature type="region of interest" description="Disordered" evidence="3">
    <location>
        <begin position="604"/>
        <end position="628"/>
    </location>
</feature>